<accession>A0A089MBK1</accession>
<proteinExistence type="predicted"/>
<keyword evidence="4" id="KW-0520">NAD</keyword>
<protein>
    <recommendedName>
        <fullName evidence="2">precorrin-2 dehydrogenase</fullName>
        <ecNumber evidence="2">1.3.1.76</ecNumber>
    </recommendedName>
</protein>
<evidence type="ECO:0000313" key="7">
    <source>
        <dbReference type="EMBL" id="AIQ70672.1"/>
    </source>
</evidence>
<dbReference type="Gene3D" id="3.40.50.720">
    <property type="entry name" value="NAD(P)-binding Rossmann-like Domain"/>
    <property type="match status" value="1"/>
</dbReference>
<evidence type="ECO:0000256" key="5">
    <source>
        <dbReference type="ARBA" id="ARBA00023244"/>
    </source>
</evidence>
<dbReference type="EMBL" id="CP009287">
    <property type="protein sequence ID" value="AIQ70672.1"/>
    <property type="molecule type" value="Genomic_DNA"/>
</dbReference>
<dbReference type="AlphaFoldDB" id="A0A089MBK1"/>
<dbReference type="InterPro" id="IPR028161">
    <property type="entry name" value="Met8-like"/>
</dbReference>
<evidence type="ECO:0000256" key="1">
    <source>
        <dbReference type="ARBA" id="ARBA00005010"/>
    </source>
</evidence>
<dbReference type="eggNOG" id="COG1648">
    <property type="taxonomic scope" value="Bacteria"/>
</dbReference>
<dbReference type="OrthoDB" id="9773765at2"/>
<dbReference type="GO" id="GO:0019354">
    <property type="term" value="P:siroheme biosynthetic process"/>
    <property type="evidence" value="ECO:0007669"/>
    <property type="project" value="UniProtKB-UniPathway"/>
</dbReference>
<gene>
    <name evidence="7" type="ORF">PGRAT_25860</name>
</gene>
<dbReference type="GO" id="GO:0043115">
    <property type="term" value="F:precorrin-2 dehydrogenase activity"/>
    <property type="evidence" value="ECO:0007669"/>
    <property type="project" value="UniProtKB-EC"/>
</dbReference>
<dbReference type="RefSeq" id="WP_042267348.1">
    <property type="nucleotide sequence ID" value="NZ_CP009287.1"/>
</dbReference>
<evidence type="ECO:0000256" key="3">
    <source>
        <dbReference type="ARBA" id="ARBA00023002"/>
    </source>
</evidence>
<comment type="pathway">
    <text evidence="1">Porphyrin-containing compound metabolism; siroheme biosynthesis; sirohydrochlorin from precorrin-2: step 1/1.</text>
</comment>
<evidence type="ECO:0000256" key="6">
    <source>
        <dbReference type="ARBA" id="ARBA00047561"/>
    </source>
</evidence>
<sequence length="215" mass="23303">MVKYLPIMLDVQDQRVVVIGGGAVAERKVGALVEAGAAVVLVSPSLTEALAALAEAGRLSWISRRYAPGDIRGAFLVYAASNEAAVNEAVAQEARSLGVPVNVASRSEAGSFITPGVLRRGRLTVAVSTSGAGPSAAARITEQLAEILGEEYEPYLDWLHDLRVEIKRRELPPEQRRRLLRSAGNLDVLNEMRQGTFIEWSADDIDNWITRNLEV</sequence>
<dbReference type="SUPFAM" id="SSF75615">
    <property type="entry name" value="Siroheme synthase middle domains-like"/>
    <property type="match status" value="1"/>
</dbReference>
<dbReference type="GO" id="GO:0004325">
    <property type="term" value="F:ferrochelatase activity"/>
    <property type="evidence" value="ECO:0007669"/>
    <property type="project" value="InterPro"/>
</dbReference>
<dbReference type="UniPathway" id="UPA00262">
    <property type="reaction ID" value="UER00222"/>
</dbReference>
<name>A0A089MBK1_9BACL</name>
<organism evidence="7 8">
    <name type="scientific">Paenibacillus graminis</name>
    <dbReference type="NCBI Taxonomy" id="189425"/>
    <lineage>
        <taxon>Bacteria</taxon>
        <taxon>Bacillati</taxon>
        <taxon>Bacillota</taxon>
        <taxon>Bacilli</taxon>
        <taxon>Bacillales</taxon>
        <taxon>Paenibacillaceae</taxon>
        <taxon>Paenibacillus</taxon>
    </lineage>
</organism>
<keyword evidence="5" id="KW-0627">Porphyrin biosynthesis</keyword>
<dbReference type="KEGG" id="pgm:PGRAT_25860"/>
<comment type="catalytic activity">
    <reaction evidence="6">
        <text>precorrin-2 + NAD(+) = sirohydrochlorin + NADH + 2 H(+)</text>
        <dbReference type="Rhea" id="RHEA:15613"/>
        <dbReference type="ChEBI" id="CHEBI:15378"/>
        <dbReference type="ChEBI" id="CHEBI:57540"/>
        <dbReference type="ChEBI" id="CHEBI:57945"/>
        <dbReference type="ChEBI" id="CHEBI:58351"/>
        <dbReference type="ChEBI" id="CHEBI:58827"/>
        <dbReference type="EC" id="1.3.1.76"/>
    </reaction>
</comment>
<dbReference type="SUPFAM" id="SSF51735">
    <property type="entry name" value="NAD(P)-binding Rossmann-fold domains"/>
    <property type="match status" value="1"/>
</dbReference>
<dbReference type="NCBIfam" id="TIGR01470">
    <property type="entry name" value="cysG_Nterm"/>
    <property type="match status" value="1"/>
</dbReference>
<evidence type="ECO:0000313" key="8">
    <source>
        <dbReference type="Proteomes" id="UP000029500"/>
    </source>
</evidence>
<evidence type="ECO:0000256" key="2">
    <source>
        <dbReference type="ARBA" id="ARBA00012400"/>
    </source>
</evidence>
<keyword evidence="3" id="KW-0560">Oxidoreductase</keyword>
<dbReference type="HOGENOM" id="CLU_011276_8_1_9"/>
<dbReference type="InterPro" id="IPR006367">
    <property type="entry name" value="Sirohaem_synthase_N"/>
</dbReference>
<dbReference type="Proteomes" id="UP000029500">
    <property type="component" value="Chromosome"/>
</dbReference>
<dbReference type="Gene3D" id="1.10.8.610">
    <property type="entry name" value="SirC, precorrin-2 dehydrogenase, C-terminal helical domain-like"/>
    <property type="match status" value="1"/>
</dbReference>
<dbReference type="Pfam" id="PF13241">
    <property type="entry name" value="NAD_binding_7"/>
    <property type="match status" value="1"/>
</dbReference>
<dbReference type="PANTHER" id="PTHR35330">
    <property type="entry name" value="SIROHEME BIOSYNTHESIS PROTEIN MET8"/>
    <property type="match status" value="1"/>
</dbReference>
<dbReference type="InterPro" id="IPR036291">
    <property type="entry name" value="NAD(P)-bd_dom_sf"/>
</dbReference>
<reference evidence="7 8" key="1">
    <citation type="submission" date="2014-08" db="EMBL/GenBank/DDBJ databases">
        <title>Comparative genomics of the Paenibacillus odorifer group.</title>
        <authorList>
            <person name="den Bakker H.C."/>
            <person name="Tsai Y.-C."/>
            <person name="Martin N."/>
            <person name="Korlach J."/>
            <person name="Wiedmann M."/>
        </authorList>
    </citation>
    <scope>NUCLEOTIDE SEQUENCE [LARGE SCALE GENOMIC DNA]</scope>
    <source>
        <strain evidence="7 8">DSM 15220</strain>
    </source>
</reference>
<dbReference type="STRING" id="189425.PGRAT_25860"/>
<dbReference type="EC" id="1.3.1.76" evidence="2"/>
<dbReference type="InterPro" id="IPR042518">
    <property type="entry name" value="SirC_C"/>
</dbReference>
<dbReference type="PANTHER" id="PTHR35330:SF1">
    <property type="entry name" value="SIROHEME BIOSYNTHESIS PROTEIN MET8"/>
    <property type="match status" value="1"/>
</dbReference>
<keyword evidence="8" id="KW-1185">Reference proteome</keyword>
<evidence type="ECO:0000256" key="4">
    <source>
        <dbReference type="ARBA" id="ARBA00023027"/>
    </source>
</evidence>